<sequence>MTSNSSFNRDSTGAEVVAAFSDSVTSKTFVITGPTPGGLGLQTVLYLAASKPSTIILLGREESKDALAVESVKAASPSTTVQYVYCDLEVYSSIRSAAKKILAITPKIHVLINNAGVMAPTNYRTTPEGVEVQFGINHIGHFLLTNLLMPSILAAASEGARIVNLSSSGWGLGEVRFDDYNFNSGKDWNKWTAYGQSKTANVLFTVELARRLKDRDVQAFSLHPGLIFTNLGREMDIEKDLISMSKAFHDRGYVKIEDPIHFKTLETGTSTTLVAALDPALKSHSGVFLLDCQISQTADYTTNQEYAKKLWALSEKLVGEKFNL</sequence>
<name>A0A5M9JSN1_MONFR</name>
<evidence type="ECO:0000256" key="2">
    <source>
        <dbReference type="RuleBase" id="RU000363"/>
    </source>
</evidence>
<dbReference type="PRINTS" id="PR00081">
    <property type="entry name" value="GDHRDH"/>
</dbReference>
<dbReference type="GO" id="GO:0016491">
    <property type="term" value="F:oxidoreductase activity"/>
    <property type="evidence" value="ECO:0007669"/>
    <property type="project" value="UniProtKB-KW"/>
</dbReference>
<dbReference type="VEuPathDB" id="FungiDB:MFRU_026g00210"/>
<gene>
    <name evidence="3" type="ORF">EYC84_001406</name>
</gene>
<dbReference type="OrthoDB" id="191139at2759"/>
<organism evidence="3 4">
    <name type="scientific">Monilinia fructicola</name>
    <name type="common">Brown rot fungus</name>
    <name type="synonym">Ciboria fructicola</name>
    <dbReference type="NCBI Taxonomy" id="38448"/>
    <lineage>
        <taxon>Eukaryota</taxon>
        <taxon>Fungi</taxon>
        <taxon>Dikarya</taxon>
        <taxon>Ascomycota</taxon>
        <taxon>Pezizomycotina</taxon>
        <taxon>Leotiomycetes</taxon>
        <taxon>Helotiales</taxon>
        <taxon>Sclerotiniaceae</taxon>
        <taxon>Monilinia</taxon>
    </lineage>
</organism>
<dbReference type="EMBL" id="VICG01000005">
    <property type="protein sequence ID" value="KAA8571403.1"/>
    <property type="molecule type" value="Genomic_DNA"/>
</dbReference>
<evidence type="ECO:0000256" key="1">
    <source>
        <dbReference type="ARBA" id="ARBA00023002"/>
    </source>
</evidence>
<proteinExistence type="inferred from homology"/>
<dbReference type="InterPro" id="IPR036291">
    <property type="entry name" value="NAD(P)-bd_dom_sf"/>
</dbReference>
<keyword evidence="1" id="KW-0560">Oxidoreductase</keyword>
<evidence type="ECO:0000313" key="3">
    <source>
        <dbReference type="EMBL" id="KAA8571403.1"/>
    </source>
</evidence>
<protein>
    <recommendedName>
        <fullName evidence="5">Short-chain dehydrogenase</fullName>
    </recommendedName>
</protein>
<comment type="caution">
    <text evidence="3">The sequence shown here is derived from an EMBL/GenBank/DDBJ whole genome shotgun (WGS) entry which is preliminary data.</text>
</comment>
<dbReference type="Pfam" id="PF00106">
    <property type="entry name" value="adh_short"/>
    <property type="match status" value="1"/>
</dbReference>
<dbReference type="InterPro" id="IPR002347">
    <property type="entry name" value="SDR_fam"/>
</dbReference>
<dbReference type="SUPFAM" id="SSF51735">
    <property type="entry name" value="NAD(P)-binding Rossmann-fold domains"/>
    <property type="match status" value="1"/>
</dbReference>
<dbReference type="Gene3D" id="3.40.50.720">
    <property type="entry name" value="NAD(P)-binding Rossmann-like Domain"/>
    <property type="match status" value="1"/>
</dbReference>
<dbReference type="CDD" id="cd05327">
    <property type="entry name" value="retinol-DH_like_SDR_c_like"/>
    <property type="match status" value="1"/>
</dbReference>
<evidence type="ECO:0000313" key="4">
    <source>
        <dbReference type="Proteomes" id="UP000322873"/>
    </source>
</evidence>
<reference evidence="3 4" key="1">
    <citation type="submission" date="2019-06" db="EMBL/GenBank/DDBJ databases">
        <title>Genome Sequence of the Brown Rot Fungal Pathogen Monilinia fructicola.</title>
        <authorList>
            <person name="De Miccolis Angelini R.M."/>
            <person name="Landi L."/>
            <person name="Abate D."/>
            <person name="Pollastro S."/>
            <person name="Romanazzi G."/>
            <person name="Faretra F."/>
        </authorList>
    </citation>
    <scope>NUCLEOTIDE SEQUENCE [LARGE SCALE GENOMIC DNA]</scope>
    <source>
        <strain evidence="3 4">Mfrc123</strain>
    </source>
</reference>
<accession>A0A5M9JSN1</accession>
<dbReference type="Proteomes" id="UP000322873">
    <property type="component" value="Unassembled WGS sequence"/>
</dbReference>
<dbReference type="PRINTS" id="PR00080">
    <property type="entry name" value="SDRFAMILY"/>
</dbReference>
<comment type="similarity">
    <text evidence="2">Belongs to the short-chain dehydrogenases/reductases (SDR) family.</text>
</comment>
<keyword evidence="4" id="KW-1185">Reference proteome</keyword>
<dbReference type="PANTHER" id="PTHR43157:SF31">
    <property type="entry name" value="PHOSPHATIDYLINOSITOL-GLYCAN BIOSYNTHESIS CLASS F PROTEIN"/>
    <property type="match status" value="1"/>
</dbReference>
<dbReference type="AlphaFoldDB" id="A0A5M9JSN1"/>
<evidence type="ECO:0008006" key="5">
    <source>
        <dbReference type="Google" id="ProtNLM"/>
    </source>
</evidence>
<dbReference type="PANTHER" id="PTHR43157">
    <property type="entry name" value="PHOSPHATIDYLINOSITOL-GLYCAN BIOSYNTHESIS CLASS F PROTEIN-RELATED"/>
    <property type="match status" value="1"/>
</dbReference>